<proteinExistence type="predicted"/>
<dbReference type="AlphaFoldDB" id="X1P880"/>
<reference evidence="1" key="1">
    <citation type="journal article" date="2014" name="Front. Microbiol.">
        <title>High frequency of phylogenetically diverse reductive dehalogenase-homologous genes in deep subseafloor sedimentary metagenomes.</title>
        <authorList>
            <person name="Kawai M."/>
            <person name="Futagami T."/>
            <person name="Toyoda A."/>
            <person name="Takaki Y."/>
            <person name="Nishi S."/>
            <person name="Hori S."/>
            <person name="Arai W."/>
            <person name="Tsubouchi T."/>
            <person name="Morono Y."/>
            <person name="Uchiyama I."/>
            <person name="Ito T."/>
            <person name="Fujiyama A."/>
            <person name="Inagaki F."/>
            <person name="Takami H."/>
        </authorList>
    </citation>
    <scope>NUCLEOTIDE SEQUENCE</scope>
    <source>
        <strain evidence="1">Expedition CK06-06</strain>
    </source>
</reference>
<sequence>MSAKKILMCVGVFAWLLSSTAAFSQAEEKIQPVDVLQRIIQLAVENNPILESQRSL</sequence>
<evidence type="ECO:0000313" key="1">
    <source>
        <dbReference type="EMBL" id="GAI27134.1"/>
    </source>
</evidence>
<dbReference type="EMBL" id="BARV01019096">
    <property type="protein sequence ID" value="GAI27134.1"/>
    <property type="molecule type" value="Genomic_DNA"/>
</dbReference>
<feature type="non-terminal residue" evidence="1">
    <location>
        <position position="56"/>
    </location>
</feature>
<comment type="caution">
    <text evidence="1">The sequence shown here is derived from an EMBL/GenBank/DDBJ whole genome shotgun (WGS) entry which is preliminary data.</text>
</comment>
<gene>
    <name evidence="1" type="ORF">S06H3_32157</name>
</gene>
<protein>
    <submittedName>
        <fullName evidence="1">Uncharacterized protein</fullName>
    </submittedName>
</protein>
<accession>X1P880</accession>
<name>X1P880_9ZZZZ</name>
<organism evidence="1">
    <name type="scientific">marine sediment metagenome</name>
    <dbReference type="NCBI Taxonomy" id="412755"/>
    <lineage>
        <taxon>unclassified sequences</taxon>
        <taxon>metagenomes</taxon>
        <taxon>ecological metagenomes</taxon>
    </lineage>
</organism>